<dbReference type="Pfam" id="PF13519">
    <property type="entry name" value="VWA_2"/>
    <property type="match status" value="1"/>
</dbReference>
<feature type="compositionally biased region" description="Polar residues" evidence="1">
    <location>
        <begin position="368"/>
        <end position="377"/>
    </location>
</feature>
<gene>
    <name evidence="4" type="ORF">ACK2TP_15520</name>
</gene>
<evidence type="ECO:0000259" key="3">
    <source>
        <dbReference type="Pfam" id="PF13519"/>
    </source>
</evidence>
<comment type="caution">
    <text evidence="4">The sequence shown here is derived from an EMBL/GenBank/DDBJ whole genome shotgun (WGS) entry which is preliminary data.</text>
</comment>
<dbReference type="InterPro" id="IPR002035">
    <property type="entry name" value="VWF_A"/>
</dbReference>
<feature type="domain" description="VWFA" evidence="3">
    <location>
        <begin position="122"/>
        <end position="209"/>
    </location>
</feature>
<proteinExistence type="predicted"/>
<dbReference type="EMBL" id="JBJYXY010000001">
    <property type="protein sequence ID" value="MFN2977180.1"/>
    <property type="molecule type" value="Genomic_DNA"/>
</dbReference>
<dbReference type="SUPFAM" id="SSF53300">
    <property type="entry name" value="vWA-like"/>
    <property type="match status" value="1"/>
</dbReference>
<keyword evidence="2" id="KW-0732">Signal</keyword>
<evidence type="ECO:0000256" key="1">
    <source>
        <dbReference type="SAM" id="MobiDB-lite"/>
    </source>
</evidence>
<accession>A0ABW9KN09</accession>
<feature type="signal peptide" evidence="2">
    <location>
        <begin position="1"/>
        <end position="23"/>
    </location>
</feature>
<name>A0ABW9KN09_9BACT</name>
<protein>
    <submittedName>
        <fullName evidence="4">VWA domain-containing protein</fullName>
    </submittedName>
</protein>
<dbReference type="CDD" id="cd00198">
    <property type="entry name" value="vWFA"/>
    <property type="match status" value="1"/>
</dbReference>
<reference evidence="4 5" key="1">
    <citation type="submission" date="2024-12" db="EMBL/GenBank/DDBJ databases">
        <authorList>
            <person name="Lee Y."/>
        </authorList>
    </citation>
    <scope>NUCLEOTIDE SEQUENCE [LARGE SCALE GENOMIC DNA]</scope>
    <source>
        <strain evidence="4 5">03SUJ4</strain>
    </source>
</reference>
<evidence type="ECO:0000256" key="2">
    <source>
        <dbReference type="SAM" id="SignalP"/>
    </source>
</evidence>
<feature type="chain" id="PRO_5046717359" evidence="2">
    <location>
        <begin position="24"/>
        <end position="377"/>
    </location>
</feature>
<feature type="region of interest" description="Disordered" evidence="1">
    <location>
        <begin position="24"/>
        <end position="53"/>
    </location>
</feature>
<evidence type="ECO:0000313" key="5">
    <source>
        <dbReference type="Proteomes" id="UP001634747"/>
    </source>
</evidence>
<dbReference type="Proteomes" id="UP001634747">
    <property type="component" value="Unassembled WGS sequence"/>
</dbReference>
<feature type="compositionally biased region" description="Low complexity" evidence="1">
    <location>
        <begin position="35"/>
        <end position="53"/>
    </location>
</feature>
<keyword evidence="5" id="KW-1185">Reference proteome</keyword>
<dbReference type="Gene3D" id="3.40.50.410">
    <property type="entry name" value="von Willebrand factor, type A domain"/>
    <property type="match status" value="1"/>
</dbReference>
<dbReference type="RefSeq" id="WP_263414649.1">
    <property type="nucleotide sequence ID" value="NZ_BAABBH010000001.1"/>
</dbReference>
<feature type="region of interest" description="Disordered" evidence="1">
    <location>
        <begin position="351"/>
        <end position="377"/>
    </location>
</feature>
<feature type="compositionally biased region" description="Low complexity" evidence="1">
    <location>
        <begin position="352"/>
        <end position="366"/>
    </location>
</feature>
<sequence>MPIRRAMLLLWMFCAAAIARAQATQPARATPPPAQATSQPAQSSASQDPQTDQPYTLQTGASLILVPTTVDIKGKVLYGLTKDQFTLTDDGQPRPFRLEESTEGIGLSLVVLLQCSRSAIVEYSRFQGLPTMIDSLIGAAPHEVALVRYGAHPELIQPFTRKQDKIEAAMPRMAPCEDNAAATTDALSYAASILENRDPRYRRAIMLISETRDHGSHVPEAQVIAQLGRNNIVVDSFAYSPYRDDLRDEVKPGRGPGLFGTALQLLMATVQAFRQNVPKTVSRLSGGEYDNFGTEKGFDNAALRLANRIHNYYLLSFTVPGGATPGLHELEVKIPQYPEATIRARRNYWVGAPPDASTAPAPAAPAGSDSNTQAKPQ</sequence>
<organism evidence="4 5">
    <name type="scientific">Terriglobus aquaticus</name>
    <dbReference type="NCBI Taxonomy" id="940139"/>
    <lineage>
        <taxon>Bacteria</taxon>
        <taxon>Pseudomonadati</taxon>
        <taxon>Acidobacteriota</taxon>
        <taxon>Terriglobia</taxon>
        <taxon>Terriglobales</taxon>
        <taxon>Acidobacteriaceae</taxon>
        <taxon>Terriglobus</taxon>
    </lineage>
</organism>
<evidence type="ECO:0000313" key="4">
    <source>
        <dbReference type="EMBL" id="MFN2977180.1"/>
    </source>
</evidence>
<dbReference type="InterPro" id="IPR036465">
    <property type="entry name" value="vWFA_dom_sf"/>
</dbReference>